<dbReference type="STRING" id="326297.Sama_0980"/>
<dbReference type="HOGENOM" id="CLU_017305_0_0_6"/>
<feature type="domain" description="PilZ" evidence="1">
    <location>
        <begin position="144"/>
        <end position="227"/>
    </location>
</feature>
<dbReference type="Pfam" id="PF07238">
    <property type="entry name" value="PilZ"/>
    <property type="match status" value="2"/>
</dbReference>
<keyword evidence="3" id="KW-1185">Reference proteome</keyword>
<organism evidence="2 3">
    <name type="scientific">Shewanella amazonensis (strain ATCC BAA-1098 / SB2B)</name>
    <dbReference type="NCBI Taxonomy" id="326297"/>
    <lineage>
        <taxon>Bacteria</taxon>
        <taxon>Pseudomonadati</taxon>
        <taxon>Pseudomonadota</taxon>
        <taxon>Gammaproteobacteria</taxon>
        <taxon>Alteromonadales</taxon>
        <taxon>Shewanellaceae</taxon>
        <taxon>Shewanella</taxon>
    </lineage>
</organism>
<dbReference type="AlphaFoldDB" id="A1S481"/>
<reference evidence="2 3" key="1">
    <citation type="submission" date="2006-12" db="EMBL/GenBank/DDBJ databases">
        <title>Complete sequence of Shewanella amazonensis SB2B.</title>
        <authorList>
            <consortium name="US DOE Joint Genome Institute"/>
            <person name="Copeland A."/>
            <person name="Lucas S."/>
            <person name="Lapidus A."/>
            <person name="Barry K."/>
            <person name="Detter J.C."/>
            <person name="Glavina del Rio T."/>
            <person name="Hammon N."/>
            <person name="Israni S."/>
            <person name="Dalin E."/>
            <person name="Tice H."/>
            <person name="Pitluck S."/>
            <person name="Munk A.C."/>
            <person name="Brettin T."/>
            <person name="Bruce D."/>
            <person name="Han C."/>
            <person name="Tapia R."/>
            <person name="Gilna P."/>
            <person name="Schmutz J."/>
            <person name="Larimer F."/>
            <person name="Land M."/>
            <person name="Hauser L."/>
            <person name="Kyrpides N."/>
            <person name="Mikhailova N."/>
            <person name="Fredrickson J."/>
            <person name="Richardson P."/>
        </authorList>
    </citation>
    <scope>NUCLEOTIDE SEQUENCE [LARGE SCALE GENOMIC DNA]</scope>
    <source>
        <strain evidence="3">ATCC BAA-1098 / SB2B</strain>
    </source>
</reference>
<dbReference type="SUPFAM" id="SSF141371">
    <property type="entry name" value="PilZ domain-like"/>
    <property type="match status" value="2"/>
</dbReference>
<dbReference type="EMBL" id="CP000507">
    <property type="protein sequence ID" value="ABL99187.1"/>
    <property type="molecule type" value="Genomic_DNA"/>
</dbReference>
<dbReference type="GO" id="GO:0035438">
    <property type="term" value="F:cyclic-di-GMP binding"/>
    <property type="evidence" value="ECO:0007669"/>
    <property type="project" value="InterPro"/>
</dbReference>
<dbReference type="KEGG" id="saz:Sama_0980"/>
<feature type="domain" description="PilZ" evidence="1">
    <location>
        <begin position="475"/>
        <end position="589"/>
    </location>
</feature>
<gene>
    <name evidence="2" type="ordered locus">Sama_0980</name>
</gene>
<dbReference type="RefSeq" id="WP_011759096.1">
    <property type="nucleotide sequence ID" value="NC_008700.1"/>
</dbReference>
<sequence length="792" mass="89558">MSLTEHSALIEQLKPLMLEPNFPQVFEQLTAGESNSTRFLLKMELNRLGSECTRLIDLRDKSELPCEELRAGRQTHFLDQPAKQIFQQALALYQGKYTLGVYEEVMNAHRKRRQKSQGNPSAVSPAESQPFTVPGIVLGNYFSRTEERMNYSMKILVSQPGRGEIPGITADLSVGGARIRLPSRHPFSLDIPLKVKLVELSQEFYYEDLQHGVEYQIVSAEGNGEFTWMRLKRLGGSEGLSEMLANLIRGYKFRYKVDINDVLVTATGLGFERHYLPHLPHLPLFLDNRGDKPRLSHLLLSPDNQAILHYFQDENDISQLEGMLTQGRMGMALRYPEDADHRTFFCFTHNANGKLFFYSATLAELKHRKERELFFGFGAGKPSWRVFKLTLDTIDHGKRYKSSVIPGDAENYSALTEQQLASFSHVLQLMDLTHEPAKSQYKGWYNNANANALKVYGQKKAVQSSIKQVSLEFSERRREARFAFKTLAEIHQGGLKVQGLSNDISSRGLQVILDKAAAFEEGKPVTLSLPKLQAIAGKSRLVDLPYRLVKSRKDGMVLHLAAIIGHEVHPGVEFLNKLIVHNREKLTQLSENNSDIKELSDGLKNLVMRKLYGVPFFIEKTAKTQVVSFLGTSVQGHDITDMFAALSTEPQHYNLAPLLGNGILKQAVLDPIRTLRPNDEMSYVELFVQVIRQSRGGILLKFVPSDDLASVEAQLNFINQSNQVGKFMAIRLYRGATGKPDNSCIRRELEYIHIHAQHKAKQLEEQLWRIVGVGELLDVTDEVVLRFSALSQ</sequence>
<dbReference type="eggNOG" id="ENOG502Z80T">
    <property type="taxonomic scope" value="Bacteria"/>
</dbReference>
<protein>
    <recommendedName>
        <fullName evidence="1">PilZ domain-containing protein</fullName>
    </recommendedName>
</protein>
<evidence type="ECO:0000313" key="2">
    <source>
        <dbReference type="EMBL" id="ABL99187.1"/>
    </source>
</evidence>
<evidence type="ECO:0000313" key="3">
    <source>
        <dbReference type="Proteomes" id="UP000009175"/>
    </source>
</evidence>
<dbReference type="InterPro" id="IPR009875">
    <property type="entry name" value="PilZ_domain"/>
</dbReference>
<dbReference type="Proteomes" id="UP000009175">
    <property type="component" value="Chromosome"/>
</dbReference>
<evidence type="ECO:0000259" key="1">
    <source>
        <dbReference type="Pfam" id="PF07238"/>
    </source>
</evidence>
<accession>A1S481</accession>
<dbReference type="OrthoDB" id="6208912at2"/>
<name>A1S481_SHEAM</name>
<proteinExistence type="predicted"/>
<dbReference type="Gene3D" id="2.40.10.220">
    <property type="entry name" value="predicted glycosyltransferase like domains"/>
    <property type="match status" value="2"/>
</dbReference>